<proteinExistence type="predicted"/>
<keyword evidence="2" id="KW-1185">Reference proteome</keyword>
<protein>
    <submittedName>
        <fullName evidence="1">4357_t:CDS:1</fullName>
    </submittedName>
</protein>
<organism evidence="1 2">
    <name type="scientific">Scutellospora calospora</name>
    <dbReference type="NCBI Taxonomy" id="85575"/>
    <lineage>
        <taxon>Eukaryota</taxon>
        <taxon>Fungi</taxon>
        <taxon>Fungi incertae sedis</taxon>
        <taxon>Mucoromycota</taxon>
        <taxon>Glomeromycotina</taxon>
        <taxon>Glomeromycetes</taxon>
        <taxon>Diversisporales</taxon>
        <taxon>Gigasporaceae</taxon>
        <taxon>Scutellospora</taxon>
    </lineage>
</organism>
<dbReference type="Proteomes" id="UP000789860">
    <property type="component" value="Unassembled WGS sequence"/>
</dbReference>
<name>A0ACA9JXX1_9GLOM</name>
<evidence type="ECO:0000313" key="1">
    <source>
        <dbReference type="EMBL" id="CAG8441405.1"/>
    </source>
</evidence>
<sequence>MLCNGATPLEVFKYNKDKVLYSNSYPNMGKIYKDLENEKIEKRGGRFWRPVTIYIYGPGGCGKTSFVKKLFGKELYDKPEKGRGTNWWNGYKGQEFILLDEFYTKIDWGNMVNLLNDEPITVQVKHGFVPIIAKYIILTSTRPPIEAYNFKPKDNSDDDWNKRDFRQFARRLDYVIEFTVGCWDDNIEKRTTDISFKTTDVEGANWRSEKEFRSMEWPVKYNNDEYDIDEIVEMGEMFTEGIEDAPSGKTRKCYELFDSKYISHNTEKIFLRPKYLKEYGKKVINHMIHPKFTKIPKSYFNKFDSRYIKFVYLETVFSMDYFKKNVINENVDYIIKFNRRYDENGKIISGENKRDYEFERGDENSLKELIRKEFSNE</sequence>
<comment type="caution">
    <text evidence="1">The sequence shown here is derived from an EMBL/GenBank/DDBJ whole genome shotgun (WGS) entry which is preliminary data.</text>
</comment>
<dbReference type="EMBL" id="CAJVPM010000319">
    <property type="protein sequence ID" value="CAG8441405.1"/>
    <property type="molecule type" value="Genomic_DNA"/>
</dbReference>
<accession>A0ACA9JXX1</accession>
<evidence type="ECO:0000313" key="2">
    <source>
        <dbReference type="Proteomes" id="UP000789860"/>
    </source>
</evidence>
<reference evidence="1" key="1">
    <citation type="submission" date="2021-06" db="EMBL/GenBank/DDBJ databases">
        <authorList>
            <person name="Kallberg Y."/>
            <person name="Tangrot J."/>
            <person name="Rosling A."/>
        </authorList>
    </citation>
    <scope>NUCLEOTIDE SEQUENCE</scope>
    <source>
        <strain evidence="1">AU212A</strain>
    </source>
</reference>
<gene>
    <name evidence="1" type="ORF">SCALOS_LOCUS650</name>
</gene>